<dbReference type="Proteomes" id="UP000260783">
    <property type="component" value="Unassembled WGS sequence"/>
</dbReference>
<proteinExistence type="predicted"/>
<protein>
    <submittedName>
        <fullName evidence="1">Uncharacterized protein</fullName>
    </submittedName>
</protein>
<evidence type="ECO:0000313" key="2">
    <source>
        <dbReference type="Proteomes" id="UP000260783"/>
    </source>
</evidence>
<evidence type="ECO:0000313" key="1">
    <source>
        <dbReference type="EMBL" id="RGB93982.1"/>
    </source>
</evidence>
<accession>A0A3E2UCQ4</accession>
<dbReference type="AlphaFoldDB" id="A0A3E2UCQ4"/>
<gene>
    <name evidence="1" type="ORF">DWZ04_14150</name>
</gene>
<comment type="caution">
    <text evidence="1">The sequence shown here is derived from an EMBL/GenBank/DDBJ whole genome shotgun (WGS) entry which is preliminary data.</text>
</comment>
<sequence length="59" mass="6439">MKMASACALAIMSGIGFLFGIQKSLRAFLNPLFTGGVTLPLLPAYGSRPYRRGSWAFRE</sequence>
<reference evidence="1 2" key="1">
    <citation type="submission" date="2018-08" db="EMBL/GenBank/DDBJ databases">
        <title>A genome reference for cultivated species of the human gut microbiota.</title>
        <authorList>
            <person name="Zou Y."/>
            <person name="Xue W."/>
            <person name="Luo G."/>
        </authorList>
    </citation>
    <scope>NUCLEOTIDE SEQUENCE [LARGE SCALE GENOMIC DNA]</scope>
    <source>
        <strain evidence="1 2">AF29-11BH</strain>
    </source>
</reference>
<organism evidence="1 2">
    <name type="scientific">Faecalibacterium prausnitzii</name>
    <dbReference type="NCBI Taxonomy" id="853"/>
    <lineage>
        <taxon>Bacteria</taxon>
        <taxon>Bacillati</taxon>
        <taxon>Bacillota</taxon>
        <taxon>Clostridia</taxon>
        <taxon>Eubacteriales</taxon>
        <taxon>Oscillospiraceae</taxon>
        <taxon>Faecalibacterium</taxon>
    </lineage>
</organism>
<name>A0A3E2UCQ4_9FIRM</name>
<dbReference type="EMBL" id="QVEW01000020">
    <property type="protein sequence ID" value="RGB93982.1"/>
    <property type="molecule type" value="Genomic_DNA"/>
</dbReference>